<keyword evidence="3" id="KW-1185">Reference proteome</keyword>
<feature type="transmembrane region" description="Helical" evidence="1">
    <location>
        <begin position="40"/>
        <end position="61"/>
    </location>
</feature>
<proteinExistence type="predicted"/>
<accession>A0A5A9W4R7</accession>
<keyword evidence="1" id="KW-1133">Transmembrane helix</keyword>
<gene>
    <name evidence="2" type="ORF">E1H14_06915</name>
</gene>
<sequence>MLQPPSRLTSRLLSLTLLGLLLFTPPLLLLLDRPSSHGLSWLPAWLFLIWLGLIGLAAWILERQDAQ</sequence>
<dbReference type="Proteomes" id="UP000325302">
    <property type="component" value="Unassembled WGS sequence"/>
</dbReference>
<comment type="caution">
    <text evidence="2">The sequence shown here is derived from an EMBL/GenBank/DDBJ whole genome shotgun (WGS) entry which is preliminary data.</text>
</comment>
<protein>
    <submittedName>
        <fullName evidence="2">Uncharacterized protein</fullName>
    </submittedName>
</protein>
<name>A0A5A9W4R7_9GAMM</name>
<evidence type="ECO:0000313" key="2">
    <source>
        <dbReference type="EMBL" id="KAA0875145.1"/>
    </source>
</evidence>
<dbReference type="EMBL" id="SMRS01000004">
    <property type="protein sequence ID" value="KAA0875145.1"/>
    <property type="molecule type" value="Genomic_DNA"/>
</dbReference>
<evidence type="ECO:0000313" key="3">
    <source>
        <dbReference type="Proteomes" id="UP000325302"/>
    </source>
</evidence>
<keyword evidence="1" id="KW-0472">Membrane</keyword>
<reference evidence="2 3" key="1">
    <citation type="submission" date="2019-03" db="EMBL/GenBank/DDBJ databases">
        <title>Nitrincola sp. nov. isolated from an Indian soda lake.</title>
        <authorList>
            <person name="Joshi A."/>
            <person name="Thite S.V."/>
            <person name="Joseph N."/>
            <person name="Dhotre D."/>
            <person name="Moorthy M."/>
            <person name="Shouche Y.S."/>
        </authorList>
    </citation>
    <scope>NUCLEOTIDE SEQUENCE [LARGE SCALE GENOMIC DNA]</scope>
    <source>
        <strain evidence="2 3">MEB193</strain>
    </source>
</reference>
<organism evidence="2 3">
    <name type="scientific">Nitrincola tapanii</name>
    <dbReference type="NCBI Taxonomy" id="1708751"/>
    <lineage>
        <taxon>Bacteria</taxon>
        <taxon>Pseudomonadati</taxon>
        <taxon>Pseudomonadota</taxon>
        <taxon>Gammaproteobacteria</taxon>
        <taxon>Oceanospirillales</taxon>
        <taxon>Oceanospirillaceae</taxon>
        <taxon>Nitrincola</taxon>
    </lineage>
</organism>
<evidence type="ECO:0000256" key="1">
    <source>
        <dbReference type="SAM" id="Phobius"/>
    </source>
</evidence>
<dbReference type="AlphaFoldDB" id="A0A5A9W4R7"/>
<dbReference type="RefSeq" id="WP_149390725.1">
    <property type="nucleotide sequence ID" value="NZ_SMRS01000004.1"/>
</dbReference>
<keyword evidence="1" id="KW-0812">Transmembrane</keyword>